<dbReference type="NCBIfam" id="TIGR01891">
    <property type="entry name" value="amidohydrolases"/>
    <property type="match status" value="1"/>
</dbReference>
<evidence type="ECO:0000256" key="1">
    <source>
        <dbReference type="ARBA" id="ARBA00006247"/>
    </source>
</evidence>
<dbReference type="Gene3D" id="3.30.70.360">
    <property type="match status" value="1"/>
</dbReference>
<dbReference type="Pfam" id="PF01546">
    <property type="entry name" value="Peptidase_M20"/>
    <property type="match status" value="1"/>
</dbReference>
<dbReference type="Proteomes" id="UP000305948">
    <property type="component" value="Unassembled WGS sequence"/>
</dbReference>
<keyword evidence="4" id="KW-1185">Reference proteome</keyword>
<dbReference type="EMBL" id="ML213510">
    <property type="protein sequence ID" value="TFK51839.1"/>
    <property type="molecule type" value="Genomic_DNA"/>
</dbReference>
<dbReference type="InterPro" id="IPR017439">
    <property type="entry name" value="Amidohydrolase"/>
</dbReference>
<accession>A0A5C3N268</accession>
<protein>
    <submittedName>
        <fullName evidence="3">Amidohydrolase</fullName>
    </submittedName>
</protein>
<dbReference type="SUPFAM" id="SSF53187">
    <property type="entry name" value="Zn-dependent exopeptidases"/>
    <property type="match status" value="1"/>
</dbReference>
<dbReference type="FunFam" id="3.30.70.360:FF:000004">
    <property type="entry name" value="Peptidase M20 domain-containing protein 2"/>
    <property type="match status" value="1"/>
</dbReference>
<dbReference type="Gene3D" id="3.40.630.10">
    <property type="entry name" value="Zn peptidases"/>
    <property type="match status" value="1"/>
</dbReference>
<dbReference type="SUPFAM" id="SSF55031">
    <property type="entry name" value="Bacterial exopeptidase dimerisation domain"/>
    <property type="match status" value="1"/>
</dbReference>
<feature type="domain" description="Peptidase M20 dimerisation" evidence="2">
    <location>
        <begin position="262"/>
        <end position="353"/>
    </location>
</feature>
<organism evidence="3 4">
    <name type="scientific">Heliocybe sulcata</name>
    <dbReference type="NCBI Taxonomy" id="5364"/>
    <lineage>
        <taxon>Eukaryota</taxon>
        <taxon>Fungi</taxon>
        <taxon>Dikarya</taxon>
        <taxon>Basidiomycota</taxon>
        <taxon>Agaricomycotina</taxon>
        <taxon>Agaricomycetes</taxon>
        <taxon>Gloeophyllales</taxon>
        <taxon>Gloeophyllaceae</taxon>
        <taxon>Heliocybe</taxon>
    </lineage>
</organism>
<comment type="similarity">
    <text evidence="1">Belongs to the peptidase M20A family.</text>
</comment>
<dbReference type="Pfam" id="PF07687">
    <property type="entry name" value="M20_dimer"/>
    <property type="match status" value="1"/>
</dbReference>
<evidence type="ECO:0000313" key="3">
    <source>
        <dbReference type="EMBL" id="TFK51839.1"/>
    </source>
</evidence>
<dbReference type="PANTHER" id="PTHR30575:SF0">
    <property type="entry name" value="XAA-ARG DIPEPTIDASE"/>
    <property type="match status" value="1"/>
</dbReference>
<dbReference type="GO" id="GO:0016805">
    <property type="term" value="F:dipeptidase activity"/>
    <property type="evidence" value="ECO:0007669"/>
    <property type="project" value="TreeGrafter"/>
</dbReference>
<dbReference type="OrthoDB" id="6119954at2759"/>
<name>A0A5C3N268_9AGAM</name>
<dbReference type="PANTHER" id="PTHR30575">
    <property type="entry name" value="PEPTIDASE M20"/>
    <property type="match status" value="1"/>
</dbReference>
<dbReference type="InterPro" id="IPR002933">
    <property type="entry name" value="Peptidase_M20"/>
</dbReference>
<evidence type="ECO:0000313" key="4">
    <source>
        <dbReference type="Proteomes" id="UP000305948"/>
    </source>
</evidence>
<gene>
    <name evidence="3" type="ORF">OE88DRAFT_1725418</name>
</gene>
<dbReference type="InterPro" id="IPR052030">
    <property type="entry name" value="Peptidase_M20/M20A_hydrolases"/>
</dbReference>
<dbReference type="CDD" id="cd05672">
    <property type="entry name" value="M20_ACY1L2-like"/>
    <property type="match status" value="1"/>
</dbReference>
<keyword evidence="3" id="KW-0378">Hydrolase</keyword>
<sequence length="484" mass="52318">MTDNAAGCFSGLVHPLRRALRSKAREVPTAGVVHTQLDTGKQQDEPVAASVCLSCCAPECGANTDLWAALDKPPSYTPRESVIYRSDVLATIDSTVSGLDPELREISLQIHDHPELMFQEKYAHDTLTAFMSDRGFTVTKHYLDLETAWRAEWSNGSGGRVLGINSEMDALPEIGHACGHNLIAIAGVSVALAVKQAMQKHGVKGKIVLLGTPAEEGGGGKAILLERGGYKDMDACIMSHPMPGPERSVVIASSLAMQPIEVEYFGRTAHAAASPWEGINALDAAFLAYSAIAVLRQQIKPDHRVHGVIKGGDLASNVIPDYVKMVWAVRAPTKAELETLRERVKTCLESAAVATGCTAKVALGRPYYDLLENTALSHEFDNAMSQYDFKTVILPELRNASTDFGNVTHELPALHPTYAIPTEPNGGNHTPAFTRAAGTPEAHQTTLQVVKGLAMTGFRLLDDPDFYRQVKQDFENIKAARDTA</sequence>
<dbReference type="InterPro" id="IPR036264">
    <property type="entry name" value="Bact_exopeptidase_dim_dom"/>
</dbReference>
<proteinExistence type="inferred from homology"/>
<dbReference type="AlphaFoldDB" id="A0A5C3N268"/>
<evidence type="ECO:0000259" key="2">
    <source>
        <dbReference type="Pfam" id="PF07687"/>
    </source>
</evidence>
<dbReference type="InterPro" id="IPR011650">
    <property type="entry name" value="Peptidase_M20_dimer"/>
</dbReference>
<reference evidence="3 4" key="1">
    <citation type="journal article" date="2019" name="Nat. Ecol. Evol.">
        <title>Megaphylogeny resolves global patterns of mushroom evolution.</title>
        <authorList>
            <person name="Varga T."/>
            <person name="Krizsan K."/>
            <person name="Foldi C."/>
            <person name="Dima B."/>
            <person name="Sanchez-Garcia M."/>
            <person name="Sanchez-Ramirez S."/>
            <person name="Szollosi G.J."/>
            <person name="Szarkandi J.G."/>
            <person name="Papp V."/>
            <person name="Albert L."/>
            <person name="Andreopoulos W."/>
            <person name="Angelini C."/>
            <person name="Antonin V."/>
            <person name="Barry K.W."/>
            <person name="Bougher N.L."/>
            <person name="Buchanan P."/>
            <person name="Buyck B."/>
            <person name="Bense V."/>
            <person name="Catcheside P."/>
            <person name="Chovatia M."/>
            <person name="Cooper J."/>
            <person name="Damon W."/>
            <person name="Desjardin D."/>
            <person name="Finy P."/>
            <person name="Geml J."/>
            <person name="Haridas S."/>
            <person name="Hughes K."/>
            <person name="Justo A."/>
            <person name="Karasinski D."/>
            <person name="Kautmanova I."/>
            <person name="Kiss B."/>
            <person name="Kocsube S."/>
            <person name="Kotiranta H."/>
            <person name="LaButti K.M."/>
            <person name="Lechner B.E."/>
            <person name="Liimatainen K."/>
            <person name="Lipzen A."/>
            <person name="Lukacs Z."/>
            <person name="Mihaltcheva S."/>
            <person name="Morgado L.N."/>
            <person name="Niskanen T."/>
            <person name="Noordeloos M.E."/>
            <person name="Ohm R.A."/>
            <person name="Ortiz-Santana B."/>
            <person name="Ovrebo C."/>
            <person name="Racz N."/>
            <person name="Riley R."/>
            <person name="Savchenko A."/>
            <person name="Shiryaev A."/>
            <person name="Soop K."/>
            <person name="Spirin V."/>
            <person name="Szebenyi C."/>
            <person name="Tomsovsky M."/>
            <person name="Tulloss R.E."/>
            <person name="Uehling J."/>
            <person name="Grigoriev I.V."/>
            <person name="Vagvolgyi C."/>
            <person name="Papp T."/>
            <person name="Martin F.M."/>
            <person name="Miettinen O."/>
            <person name="Hibbett D.S."/>
            <person name="Nagy L.G."/>
        </authorList>
    </citation>
    <scope>NUCLEOTIDE SEQUENCE [LARGE SCALE GENOMIC DNA]</scope>
    <source>
        <strain evidence="3 4">OMC1185</strain>
    </source>
</reference>